<dbReference type="AlphaFoldDB" id="A0A813HF75"/>
<keyword evidence="2" id="KW-0378">Hydrolase</keyword>
<dbReference type="InterPro" id="IPR000073">
    <property type="entry name" value="AB_hydrolase_1"/>
</dbReference>
<evidence type="ECO:0000313" key="5">
    <source>
        <dbReference type="Proteomes" id="UP000654075"/>
    </source>
</evidence>
<protein>
    <recommendedName>
        <fullName evidence="3">AB hydrolase-1 domain-containing protein</fullName>
    </recommendedName>
</protein>
<evidence type="ECO:0000313" key="4">
    <source>
        <dbReference type="EMBL" id="CAE8636764.1"/>
    </source>
</evidence>
<accession>A0A813HF75</accession>
<organism evidence="4 5">
    <name type="scientific">Polarella glacialis</name>
    <name type="common">Dinoflagellate</name>
    <dbReference type="NCBI Taxonomy" id="89957"/>
    <lineage>
        <taxon>Eukaryota</taxon>
        <taxon>Sar</taxon>
        <taxon>Alveolata</taxon>
        <taxon>Dinophyceae</taxon>
        <taxon>Suessiales</taxon>
        <taxon>Suessiaceae</taxon>
        <taxon>Polarella</taxon>
    </lineage>
</organism>
<feature type="domain" description="AB hydrolase-1" evidence="3">
    <location>
        <begin position="73"/>
        <end position="342"/>
    </location>
</feature>
<dbReference type="Proteomes" id="UP000654075">
    <property type="component" value="Unassembled WGS sequence"/>
</dbReference>
<dbReference type="PANTHER" id="PTHR43248">
    <property type="entry name" value="2-SUCCINYL-6-HYDROXY-2,4-CYCLOHEXADIENE-1-CARBOXYLATE SYNTHASE"/>
    <property type="match status" value="1"/>
</dbReference>
<comment type="caution">
    <text evidence="4">The sequence shown here is derived from an EMBL/GenBank/DDBJ whole genome shotgun (WGS) entry which is preliminary data.</text>
</comment>
<name>A0A813HF75_POLGL</name>
<dbReference type="PANTHER" id="PTHR43248:SF33">
    <property type="entry name" value="BLR2889 PROTEIN"/>
    <property type="match status" value="1"/>
</dbReference>
<comment type="similarity">
    <text evidence="1">Belongs to the peptidase S33 family.</text>
</comment>
<evidence type="ECO:0000256" key="1">
    <source>
        <dbReference type="ARBA" id="ARBA00010088"/>
    </source>
</evidence>
<dbReference type="EMBL" id="CAJNNV010031546">
    <property type="protein sequence ID" value="CAE8636764.1"/>
    <property type="molecule type" value="Genomic_DNA"/>
</dbReference>
<dbReference type="Gene3D" id="3.40.50.1820">
    <property type="entry name" value="alpha/beta hydrolase"/>
    <property type="match status" value="1"/>
</dbReference>
<dbReference type="SUPFAM" id="SSF53474">
    <property type="entry name" value="alpha/beta-Hydrolases"/>
    <property type="match status" value="1"/>
</dbReference>
<dbReference type="GO" id="GO:0016787">
    <property type="term" value="F:hydrolase activity"/>
    <property type="evidence" value="ECO:0007669"/>
    <property type="project" value="UniProtKB-KW"/>
</dbReference>
<dbReference type="InterPro" id="IPR029058">
    <property type="entry name" value="AB_hydrolase_fold"/>
</dbReference>
<keyword evidence="5" id="KW-1185">Reference proteome</keyword>
<proteinExistence type="inferred from homology"/>
<sequence length="349" mass="37687">MKSLASQAVVRARIGAPLGHSALGVAARKAQCRDLATAPRPDESRPRVSWLDLRQEGGLRHRVLEWGSSGRLVLLFHANSFGAGPWAPVVGRLNVPEVHALAFDGRGHGGSDAPVGTENYRWELIGRDFARILKAVTKSQGRPPDACITHSFAGDCALMELAERPIPVGRMILLDPVLADREGAANGAQRLAAGTRRLGEKEAAGFESPTAVGASLERSLRAALVREALDPEARAAFAEFGSAADSAGRWRLSCSRESEACVYENRVALADHLEGKQIDADVQIVFAERRRAKPEDQPAAFARDWREAERVVGRSTWSQSKVHLLRGVGHFCVLEAPDVVAETIQGLLP</sequence>
<dbReference type="Pfam" id="PF12697">
    <property type="entry name" value="Abhydrolase_6"/>
    <property type="match status" value="1"/>
</dbReference>
<reference evidence="4" key="1">
    <citation type="submission" date="2021-02" db="EMBL/GenBank/DDBJ databases">
        <authorList>
            <person name="Dougan E. K."/>
            <person name="Rhodes N."/>
            <person name="Thang M."/>
            <person name="Chan C."/>
        </authorList>
    </citation>
    <scope>NUCLEOTIDE SEQUENCE</scope>
</reference>
<gene>
    <name evidence="4" type="ORF">PGLA1383_LOCUS52173</name>
</gene>
<dbReference type="InterPro" id="IPR051601">
    <property type="entry name" value="Serine_prot/Carboxylest_S33"/>
</dbReference>
<evidence type="ECO:0000259" key="3">
    <source>
        <dbReference type="Pfam" id="PF12697"/>
    </source>
</evidence>
<evidence type="ECO:0000256" key="2">
    <source>
        <dbReference type="ARBA" id="ARBA00022801"/>
    </source>
</evidence>
<dbReference type="OrthoDB" id="412966at2759"/>